<dbReference type="InterPro" id="IPR002401">
    <property type="entry name" value="Cyt_P450_E_grp-I"/>
</dbReference>
<dbReference type="GO" id="GO:0003677">
    <property type="term" value="F:DNA binding"/>
    <property type="evidence" value="ECO:0007669"/>
    <property type="project" value="UniProtKB-KW"/>
</dbReference>
<dbReference type="InterPro" id="IPR021858">
    <property type="entry name" value="Fun_TF"/>
</dbReference>
<feature type="region of interest" description="Disordered" evidence="14">
    <location>
        <begin position="1330"/>
        <end position="1426"/>
    </location>
</feature>
<feature type="compositionally biased region" description="Polar residues" evidence="14">
    <location>
        <begin position="1107"/>
        <end position="1117"/>
    </location>
</feature>
<dbReference type="Pfam" id="PF00067">
    <property type="entry name" value="p450"/>
    <property type="match status" value="1"/>
</dbReference>
<evidence type="ECO:0000256" key="3">
    <source>
        <dbReference type="ARBA" id="ARBA00010617"/>
    </source>
</evidence>
<evidence type="ECO:0000313" key="17">
    <source>
        <dbReference type="EMBL" id="OJI98662.1"/>
    </source>
</evidence>
<feature type="region of interest" description="Disordered" evidence="14">
    <location>
        <begin position="1473"/>
        <end position="1679"/>
    </location>
</feature>
<comment type="similarity">
    <text evidence="3">Belongs to the cytochrome P450 family.</text>
</comment>
<dbReference type="PRINTS" id="PR00463">
    <property type="entry name" value="EP450I"/>
</dbReference>
<feature type="compositionally biased region" description="Polar residues" evidence="14">
    <location>
        <begin position="1583"/>
        <end position="1594"/>
    </location>
</feature>
<dbReference type="GO" id="GO:0020037">
    <property type="term" value="F:heme binding"/>
    <property type="evidence" value="ECO:0007669"/>
    <property type="project" value="InterPro"/>
</dbReference>
<dbReference type="InterPro" id="IPR017972">
    <property type="entry name" value="Cyt_P450_CS"/>
</dbReference>
<keyword evidence="12" id="KW-0539">Nucleus</keyword>
<dbReference type="GO" id="GO:0016020">
    <property type="term" value="C:membrane"/>
    <property type="evidence" value="ECO:0007669"/>
    <property type="project" value="UniProtKB-SubCell"/>
</dbReference>
<dbReference type="PANTHER" id="PTHR42106:SF1">
    <property type="match status" value="1"/>
</dbReference>
<dbReference type="Pfam" id="PF11951">
    <property type="entry name" value="Fungal_trans_2"/>
    <property type="match status" value="1"/>
</dbReference>
<dbReference type="SMART" id="SM00066">
    <property type="entry name" value="GAL4"/>
    <property type="match status" value="1"/>
</dbReference>
<dbReference type="STRING" id="1036611.A0A1L9PB11"/>
<dbReference type="PROSITE" id="PS00086">
    <property type="entry name" value="CYTOCHROME_P450"/>
    <property type="match status" value="1"/>
</dbReference>
<feature type="compositionally biased region" description="Polar residues" evidence="14">
    <location>
        <begin position="1136"/>
        <end position="1145"/>
    </location>
</feature>
<dbReference type="PROSITE" id="PS00463">
    <property type="entry name" value="ZN2_CY6_FUNGAL_1"/>
    <property type="match status" value="1"/>
</dbReference>
<comment type="subcellular location">
    <subcellularLocation>
        <location evidence="2">Membrane</location>
        <topology evidence="2">Single-pass membrane protein</topology>
    </subcellularLocation>
</comment>
<dbReference type="InterPro" id="IPR036396">
    <property type="entry name" value="Cyt_P450_sf"/>
</dbReference>
<keyword evidence="5 13" id="KW-0479">Metal-binding</keyword>
<protein>
    <recommendedName>
        <fullName evidence="16">Zn(2)-C6 fungal-type domain-containing protein</fullName>
    </recommendedName>
</protein>
<feature type="region of interest" description="Disordered" evidence="14">
    <location>
        <begin position="1045"/>
        <end position="1193"/>
    </location>
</feature>
<dbReference type="GO" id="GO:0016705">
    <property type="term" value="F:oxidoreductase activity, acting on paired donors, with incorporation or reduction of molecular oxygen"/>
    <property type="evidence" value="ECO:0007669"/>
    <property type="project" value="InterPro"/>
</dbReference>
<evidence type="ECO:0000256" key="6">
    <source>
        <dbReference type="ARBA" id="ARBA00023002"/>
    </source>
</evidence>
<keyword evidence="8" id="KW-0805">Transcription regulation</keyword>
<keyword evidence="15" id="KW-0812">Transmembrane</keyword>
<evidence type="ECO:0000256" key="14">
    <source>
        <dbReference type="SAM" id="MobiDB-lite"/>
    </source>
</evidence>
<feature type="region of interest" description="Disordered" evidence="14">
    <location>
        <begin position="1209"/>
        <end position="1283"/>
    </location>
</feature>
<evidence type="ECO:0000256" key="8">
    <source>
        <dbReference type="ARBA" id="ARBA00023015"/>
    </source>
</evidence>
<dbReference type="CDD" id="cd11060">
    <property type="entry name" value="CYP57A1-like"/>
    <property type="match status" value="1"/>
</dbReference>
<evidence type="ECO:0000256" key="10">
    <source>
        <dbReference type="ARBA" id="ARBA00023125"/>
    </source>
</evidence>
<dbReference type="PRINTS" id="PR00385">
    <property type="entry name" value="P450"/>
</dbReference>
<dbReference type="SUPFAM" id="SSF57701">
    <property type="entry name" value="Zn2/Cys6 DNA-binding domain"/>
    <property type="match status" value="1"/>
</dbReference>
<feature type="binding site" description="axial binding residue" evidence="13">
    <location>
        <position position="474"/>
    </location>
    <ligand>
        <name>heme</name>
        <dbReference type="ChEBI" id="CHEBI:30413"/>
    </ligand>
    <ligandPart>
        <name>Fe</name>
        <dbReference type="ChEBI" id="CHEBI:18248"/>
    </ligandPart>
</feature>
<dbReference type="GO" id="GO:0008270">
    <property type="term" value="F:zinc ion binding"/>
    <property type="evidence" value="ECO:0007669"/>
    <property type="project" value="InterPro"/>
</dbReference>
<gene>
    <name evidence="17" type="ORF">ASPVEDRAFT_50320</name>
</gene>
<dbReference type="Pfam" id="PF00172">
    <property type="entry name" value="Zn_clus"/>
    <property type="match status" value="1"/>
</dbReference>
<keyword evidence="15" id="KW-1133">Transmembrane helix</keyword>
<keyword evidence="7 13" id="KW-0408">Iron</keyword>
<dbReference type="RefSeq" id="XP_040664425.1">
    <property type="nucleotide sequence ID" value="XM_040814287.1"/>
</dbReference>
<evidence type="ECO:0000256" key="11">
    <source>
        <dbReference type="ARBA" id="ARBA00023163"/>
    </source>
</evidence>
<feature type="compositionally biased region" description="Polar residues" evidence="14">
    <location>
        <begin position="1480"/>
        <end position="1493"/>
    </location>
</feature>
<dbReference type="GO" id="GO:0004497">
    <property type="term" value="F:monooxygenase activity"/>
    <property type="evidence" value="ECO:0007669"/>
    <property type="project" value="UniProtKB-KW"/>
</dbReference>
<feature type="transmembrane region" description="Helical" evidence="15">
    <location>
        <begin position="17"/>
        <end position="35"/>
    </location>
</feature>
<dbReference type="GO" id="GO:0044550">
    <property type="term" value="P:secondary metabolite biosynthetic process"/>
    <property type="evidence" value="ECO:0007669"/>
    <property type="project" value="UniProtKB-ARBA"/>
</dbReference>
<keyword evidence="6" id="KW-0560">Oxidoreductase</keyword>
<dbReference type="FunFam" id="1.10.630.10:FF:000050">
    <property type="entry name" value="Cytochrome P450 monooxygenase"/>
    <property type="match status" value="1"/>
</dbReference>
<dbReference type="CDD" id="cd00067">
    <property type="entry name" value="GAL4"/>
    <property type="match status" value="1"/>
</dbReference>
<dbReference type="GO" id="GO:0000981">
    <property type="term" value="F:DNA-binding transcription factor activity, RNA polymerase II-specific"/>
    <property type="evidence" value="ECO:0007669"/>
    <property type="project" value="InterPro"/>
</dbReference>
<feature type="compositionally biased region" description="Polar residues" evidence="14">
    <location>
        <begin position="1161"/>
        <end position="1170"/>
    </location>
</feature>
<evidence type="ECO:0000313" key="18">
    <source>
        <dbReference type="Proteomes" id="UP000184073"/>
    </source>
</evidence>
<evidence type="ECO:0000256" key="4">
    <source>
        <dbReference type="ARBA" id="ARBA00022617"/>
    </source>
</evidence>
<evidence type="ECO:0000256" key="15">
    <source>
        <dbReference type="SAM" id="Phobius"/>
    </source>
</evidence>
<accession>A0A1L9PB11</accession>
<dbReference type="Gene3D" id="4.10.240.10">
    <property type="entry name" value="Zn(2)-C6 fungal-type DNA-binding domain"/>
    <property type="match status" value="1"/>
</dbReference>
<feature type="compositionally biased region" description="Basic and acidic residues" evidence="14">
    <location>
        <begin position="1382"/>
        <end position="1407"/>
    </location>
</feature>
<feature type="compositionally biased region" description="Low complexity" evidence="14">
    <location>
        <begin position="1341"/>
        <end position="1353"/>
    </location>
</feature>
<dbReference type="InterPro" id="IPR001128">
    <property type="entry name" value="Cyt_P450"/>
</dbReference>
<feature type="compositionally biased region" description="Basic and acidic residues" evidence="14">
    <location>
        <begin position="1121"/>
        <end position="1131"/>
    </location>
</feature>
<dbReference type="GO" id="GO:0005506">
    <property type="term" value="F:iron ion binding"/>
    <property type="evidence" value="ECO:0007669"/>
    <property type="project" value="InterPro"/>
</dbReference>
<name>A0A1L9PB11_ASPVE</name>
<sequence>MALVSEILERASATSNYAIYILPSLFLLYLAQQYFHNGLHRYPGPVLAKFTNLWRFLDVRSRHSEVTHIDLHRKYGDVVRLGPNTLSFSSPSAIKVIYGLNKGFTKSEFYPVQMTVSKGEPLPSLFSTLDEGFHANLRRSVNHAFSMSSLVQYEPMVNETIELFLNQTAALFSTPNQTCDFARWLQFFAFDVIGSITYSKRHGFIEKNQDIDGILKSLARIFDYSGPVGQMPWLDKLLWKNPVFDALQKWGLADNSHPVAIFARQRLNERMSSDTSSSTKISESGSDSKTEKEDLLTKFMKAGKDRPDFMTEKRVLTMAVSMAFAGSETTAISLAAVFYYLLKNPAYMARLRAELDSAVADGIIENRPTGLVSWSESQKLPFLDACIKESFRICPAAGLLLERVVPKSGIEIAGEFIKGGTIVGCSAWVMHRREEIFGPDVDTFDPDRWLRVDGDTLKVMNGTMLQFGAGARTCIGKNISLMEVYKLIPSFLRRFDVQLAYPDQEWELWNAWFANDRAGPVKTRSREGCSECRASRVRCDTKKPACTRCAERGLTCSTKIALKWESEFASSGRAFGRAGVWSKSKGARDQPSTPSMSSLNASPLDEQEWCVFPRVEPWNFINSSTNAFQLPCRVKPTDDDHALVRAGNSRLIPASHGMESVMLQLAEPMPSLSIFPHFAGNMQGQLFEYYVQRICPRTIASANAPSPLASIIIPFCSTASETVSKAVLALGACALAQNDPAYCAIGLRLKSEVIRGLRHNLTAAGPLVSSTYPELLVVMMLLCLYELVDHCDERWIVHLKGAKELIRLRRQQAVLPAPGNDEVTSFSERFFAFQDIMGRTACGKQALFGADYWRHNEHKIDPWMGCSPELVSILSDITELSRARRQLRSGSDQVALSLKAAKLCRGLEGLAQDEDGGDEALQRLAELKRLAAILYLHCALHNASPTTDLVVGYVKRILRLVSEMLDAGSCIGLSWPVFAAAVELDPLNDELWKDDDSNTVCGRPLVLRALAAMSGSNILSVARTRAVIVKVWQGRIWRANSMAPSMTSSTVSHSTPSHSFASNLSEQLSQRSELERSELGESGTQTDSAGDKPGFLVRPSPKARSLSDASKPSTSLSPIGGEERPSSKDDSALPSAPQTPRRTPTNGPPINLQSLPPKVSTPASSSSRTPLSPKLDPSHIYSGSPGSVLPRRSRGLDFSRACTNLHHSILAESSPDSSPTVGGRGVAIPQRRGSHGSTSVPPFSTSNPADRNTISSSMSSVNMMESDTSSSEEDDEPMLGDRDDIIMNTPQAKKLGPGFNAFGGGNVPSPGTDWMGNYSQAAASLLSFQRARFRKGRSRHSSSSASGNSSKQSPAPLSPPVMKSIENGNGNGYFGHRNGGPSRRESLSMGTRDLRLSDMSDDGENRGPRGHSPTAAKTEGSGPLGVIRRAVTRRGSLLPKTKTFARIRAALMEETAPIDSDAKREAEVIRQVRETEPDMPQTSPVLSSFSSPNAFVPPGLGEHDEVAERPATSLPDEPSFSDQANRNSGGPEFWNSFDERYRTPPPPPRPHAASSVSEEDITMDMTPSNTAEFVKPGERPASRASTPLPSQSGVISELRRKRRREDDFDPNLFKRRAVSPSMSAQSSPVMPNSPAVTDQGPNIWGPPKSNIGPLFNDRPETAPRNIPTTPHSGTLKRVGMQGMNEASDGFMNMSIE</sequence>
<evidence type="ECO:0000256" key="12">
    <source>
        <dbReference type="ARBA" id="ARBA00023242"/>
    </source>
</evidence>
<keyword evidence="15" id="KW-0472">Membrane</keyword>
<evidence type="ECO:0000256" key="2">
    <source>
        <dbReference type="ARBA" id="ARBA00004167"/>
    </source>
</evidence>
<dbReference type="SUPFAM" id="SSF48264">
    <property type="entry name" value="Cytochrome P450"/>
    <property type="match status" value="1"/>
</dbReference>
<keyword evidence="10" id="KW-0238">DNA-binding</keyword>
<organism evidence="17 18">
    <name type="scientific">Aspergillus versicolor CBS 583.65</name>
    <dbReference type="NCBI Taxonomy" id="1036611"/>
    <lineage>
        <taxon>Eukaryota</taxon>
        <taxon>Fungi</taxon>
        <taxon>Dikarya</taxon>
        <taxon>Ascomycota</taxon>
        <taxon>Pezizomycotina</taxon>
        <taxon>Eurotiomycetes</taxon>
        <taxon>Eurotiomycetidae</taxon>
        <taxon>Eurotiales</taxon>
        <taxon>Aspergillaceae</taxon>
        <taxon>Aspergillus</taxon>
        <taxon>Aspergillus subgen. Nidulantes</taxon>
    </lineage>
</organism>
<keyword evidence="18" id="KW-1185">Reference proteome</keyword>
<proteinExistence type="inferred from homology"/>
<evidence type="ECO:0000259" key="16">
    <source>
        <dbReference type="PROSITE" id="PS50048"/>
    </source>
</evidence>
<dbReference type="Proteomes" id="UP000184073">
    <property type="component" value="Unassembled WGS sequence"/>
</dbReference>
<feature type="compositionally biased region" description="Low complexity" evidence="14">
    <location>
        <begin position="1045"/>
        <end position="1071"/>
    </location>
</feature>
<dbReference type="Gene3D" id="1.10.630.10">
    <property type="entry name" value="Cytochrome P450"/>
    <property type="match status" value="1"/>
</dbReference>
<keyword evidence="9" id="KW-0503">Monooxygenase</keyword>
<keyword evidence="11" id="KW-0804">Transcription</keyword>
<evidence type="ECO:0000256" key="7">
    <source>
        <dbReference type="ARBA" id="ARBA00023004"/>
    </source>
</evidence>
<dbReference type="InterPro" id="IPR036864">
    <property type="entry name" value="Zn2-C6_fun-type_DNA-bd_sf"/>
</dbReference>
<evidence type="ECO:0000256" key="9">
    <source>
        <dbReference type="ARBA" id="ARBA00023033"/>
    </source>
</evidence>
<dbReference type="GeneID" id="63729798"/>
<evidence type="ECO:0000256" key="5">
    <source>
        <dbReference type="ARBA" id="ARBA00022723"/>
    </source>
</evidence>
<dbReference type="EMBL" id="KV878126">
    <property type="protein sequence ID" value="OJI98662.1"/>
    <property type="molecule type" value="Genomic_DNA"/>
</dbReference>
<dbReference type="PROSITE" id="PS50048">
    <property type="entry name" value="ZN2_CY6_FUNGAL_2"/>
    <property type="match status" value="1"/>
</dbReference>
<feature type="compositionally biased region" description="Basic residues" evidence="14">
    <location>
        <begin position="1331"/>
        <end position="1340"/>
    </location>
</feature>
<feature type="compositionally biased region" description="Low complexity" evidence="14">
    <location>
        <begin position="1255"/>
        <end position="1269"/>
    </location>
</feature>
<keyword evidence="4 13" id="KW-0349">Heme</keyword>
<dbReference type="InterPro" id="IPR001138">
    <property type="entry name" value="Zn2Cys6_DnaBD"/>
</dbReference>
<evidence type="ECO:0000256" key="13">
    <source>
        <dbReference type="PIRSR" id="PIRSR602401-1"/>
    </source>
</evidence>
<dbReference type="VEuPathDB" id="FungiDB:ASPVEDRAFT_50320"/>
<comment type="cofactor">
    <cofactor evidence="1 13">
        <name>heme</name>
        <dbReference type="ChEBI" id="CHEBI:30413"/>
    </cofactor>
</comment>
<dbReference type="PANTHER" id="PTHR42106">
    <property type="entry name" value="CHROMOSOME 10, WHOLE GENOME SHOTGUN SEQUENCE"/>
    <property type="match status" value="1"/>
</dbReference>
<dbReference type="OrthoDB" id="340550at2759"/>
<feature type="compositionally biased region" description="Polar residues" evidence="14">
    <location>
        <begin position="1235"/>
        <end position="1254"/>
    </location>
</feature>
<reference evidence="18" key="1">
    <citation type="journal article" date="2017" name="Genome Biol.">
        <title>Comparative genomics reveals high biological diversity and specific adaptations in the industrially and medically important fungal genus Aspergillus.</title>
        <authorList>
            <person name="de Vries R.P."/>
            <person name="Riley R."/>
            <person name="Wiebenga A."/>
            <person name="Aguilar-Osorio G."/>
            <person name="Amillis S."/>
            <person name="Uchima C.A."/>
            <person name="Anderluh G."/>
            <person name="Asadollahi M."/>
            <person name="Askin M."/>
            <person name="Barry K."/>
            <person name="Battaglia E."/>
            <person name="Bayram O."/>
            <person name="Benocci T."/>
            <person name="Braus-Stromeyer S.A."/>
            <person name="Caldana C."/>
            <person name="Canovas D."/>
            <person name="Cerqueira G.C."/>
            <person name="Chen F."/>
            <person name="Chen W."/>
            <person name="Choi C."/>
            <person name="Clum A."/>
            <person name="Dos Santos R.A."/>
            <person name="Damasio A.R."/>
            <person name="Diallinas G."/>
            <person name="Emri T."/>
            <person name="Fekete E."/>
            <person name="Flipphi M."/>
            <person name="Freyberg S."/>
            <person name="Gallo A."/>
            <person name="Gournas C."/>
            <person name="Habgood R."/>
            <person name="Hainaut M."/>
            <person name="Harispe M.L."/>
            <person name="Henrissat B."/>
            <person name="Hilden K.S."/>
            <person name="Hope R."/>
            <person name="Hossain A."/>
            <person name="Karabika E."/>
            <person name="Karaffa L."/>
            <person name="Karanyi Z."/>
            <person name="Krasevec N."/>
            <person name="Kuo A."/>
            <person name="Kusch H."/>
            <person name="LaButti K."/>
            <person name="Lagendijk E.L."/>
            <person name="Lapidus A."/>
            <person name="Levasseur A."/>
            <person name="Lindquist E."/>
            <person name="Lipzen A."/>
            <person name="Logrieco A.F."/>
            <person name="MacCabe A."/>
            <person name="Maekelae M.R."/>
            <person name="Malavazi I."/>
            <person name="Melin P."/>
            <person name="Meyer V."/>
            <person name="Mielnichuk N."/>
            <person name="Miskei M."/>
            <person name="Molnar A.P."/>
            <person name="Mule G."/>
            <person name="Ngan C.Y."/>
            <person name="Orejas M."/>
            <person name="Orosz E."/>
            <person name="Ouedraogo J.P."/>
            <person name="Overkamp K.M."/>
            <person name="Park H.-S."/>
            <person name="Perrone G."/>
            <person name="Piumi F."/>
            <person name="Punt P.J."/>
            <person name="Ram A.F."/>
            <person name="Ramon A."/>
            <person name="Rauscher S."/>
            <person name="Record E."/>
            <person name="Riano-Pachon D.M."/>
            <person name="Robert V."/>
            <person name="Roehrig J."/>
            <person name="Ruller R."/>
            <person name="Salamov A."/>
            <person name="Salih N.S."/>
            <person name="Samson R.A."/>
            <person name="Sandor E."/>
            <person name="Sanguinetti M."/>
            <person name="Schuetze T."/>
            <person name="Sepcic K."/>
            <person name="Shelest E."/>
            <person name="Sherlock G."/>
            <person name="Sophianopoulou V."/>
            <person name="Squina F.M."/>
            <person name="Sun H."/>
            <person name="Susca A."/>
            <person name="Todd R.B."/>
            <person name="Tsang A."/>
            <person name="Unkles S.E."/>
            <person name="van de Wiele N."/>
            <person name="van Rossen-Uffink D."/>
            <person name="Oliveira J.V."/>
            <person name="Vesth T.C."/>
            <person name="Visser J."/>
            <person name="Yu J.-H."/>
            <person name="Zhou M."/>
            <person name="Andersen M.R."/>
            <person name="Archer D.B."/>
            <person name="Baker S.E."/>
            <person name="Benoit I."/>
            <person name="Brakhage A.A."/>
            <person name="Braus G.H."/>
            <person name="Fischer R."/>
            <person name="Frisvad J.C."/>
            <person name="Goldman G.H."/>
            <person name="Houbraken J."/>
            <person name="Oakley B."/>
            <person name="Pocsi I."/>
            <person name="Scazzocchio C."/>
            <person name="Seiboth B."/>
            <person name="vanKuyk P.A."/>
            <person name="Wortman J."/>
            <person name="Dyer P.S."/>
            <person name="Grigoriev I.V."/>
        </authorList>
    </citation>
    <scope>NUCLEOTIDE SEQUENCE [LARGE SCALE GENOMIC DNA]</scope>
    <source>
        <strain evidence="18">CBS 583.65</strain>
    </source>
</reference>
<feature type="compositionally biased region" description="Polar residues" evidence="14">
    <location>
        <begin position="1620"/>
        <end position="1640"/>
    </location>
</feature>
<evidence type="ECO:0000256" key="1">
    <source>
        <dbReference type="ARBA" id="ARBA00001971"/>
    </source>
</evidence>
<feature type="domain" description="Zn(2)-C6 fungal-type" evidence="16">
    <location>
        <begin position="528"/>
        <end position="558"/>
    </location>
</feature>